<dbReference type="PANTHER" id="PTHR23088:SF30">
    <property type="entry name" value="OMEGA-AMIDASE NIT2"/>
    <property type="match status" value="1"/>
</dbReference>
<dbReference type="GO" id="GO:0006528">
    <property type="term" value="P:asparagine metabolic process"/>
    <property type="evidence" value="ECO:0007669"/>
    <property type="project" value="TreeGrafter"/>
</dbReference>
<proteinExistence type="predicted"/>
<evidence type="ECO:0000256" key="4">
    <source>
        <dbReference type="ARBA" id="ARBA00048745"/>
    </source>
</evidence>
<dbReference type="GO" id="GO:0050152">
    <property type="term" value="F:omega-amidase activity"/>
    <property type="evidence" value="ECO:0007669"/>
    <property type="project" value="UniProtKB-EC"/>
</dbReference>
<evidence type="ECO:0000256" key="3">
    <source>
        <dbReference type="ARBA" id="ARBA00041576"/>
    </source>
</evidence>
<dbReference type="GO" id="GO:0005739">
    <property type="term" value="C:mitochondrion"/>
    <property type="evidence" value="ECO:0007669"/>
    <property type="project" value="TreeGrafter"/>
</dbReference>
<accession>A0A0N0PBM9</accession>
<feature type="compositionally biased region" description="Polar residues" evidence="5">
    <location>
        <begin position="255"/>
        <end position="270"/>
    </location>
</feature>
<evidence type="ECO:0000259" key="6">
    <source>
        <dbReference type="PROSITE" id="PS50263"/>
    </source>
</evidence>
<dbReference type="Proteomes" id="UP000053240">
    <property type="component" value="Unassembled WGS sequence"/>
</dbReference>
<dbReference type="PANTHER" id="PTHR23088">
    <property type="entry name" value="NITRILASE-RELATED"/>
    <property type="match status" value="1"/>
</dbReference>
<evidence type="ECO:0000256" key="1">
    <source>
        <dbReference type="ARBA" id="ARBA00036637"/>
    </source>
</evidence>
<feature type="region of interest" description="Disordered" evidence="5">
    <location>
        <begin position="253"/>
        <end position="279"/>
    </location>
</feature>
<reference evidence="7 8" key="1">
    <citation type="journal article" date="2015" name="Nat. Commun.">
        <title>Outbred genome sequencing and CRISPR/Cas9 gene editing in butterflies.</title>
        <authorList>
            <person name="Li X."/>
            <person name="Fan D."/>
            <person name="Zhang W."/>
            <person name="Liu G."/>
            <person name="Zhang L."/>
            <person name="Zhao L."/>
            <person name="Fang X."/>
            <person name="Chen L."/>
            <person name="Dong Y."/>
            <person name="Chen Y."/>
            <person name="Ding Y."/>
            <person name="Zhao R."/>
            <person name="Feng M."/>
            <person name="Zhu Y."/>
            <person name="Feng Y."/>
            <person name="Jiang X."/>
            <person name="Zhu D."/>
            <person name="Xiang H."/>
            <person name="Feng X."/>
            <person name="Li S."/>
            <person name="Wang J."/>
            <person name="Zhang G."/>
            <person name="Kronforst M.R."/>
            <person name="Wang W."/>
        </authorList>
    </citation>
    <scope>NUCLEOTIDE SEQUENCE [LARGE SCALE GENOMIC DNA]</scope>
    <source>
        <strain evidence="7">Ya'a_city_454_Pm</strain>
        <tissue evidence="7">Whole body</tissue>
    </source>
</reference>
<dbReference type="STRING" id="76193.A0A0N0PBM9"/>
<dbReference type="InterPro" id="IPR003010">
    <property type="entry name" value="C-N_Hydrolase"/>
</dbReference>
<dbReference type="InterPro" id="IPR036526">
    <property type="entry name" value="C-N_Hydrolase_sf"/>
</dbReference>
<feature type="domain" description="CN hydrolase" evidence="6">
    <location>
        <begin position="31"/>
        <end position="279"/>
    </location>
</feature>
<evidence type="ECO:0000313" key="8">
    <source>
        <dbReference type="Proteomes" id="UP000053240"/>
    </source>
</evidence>
<name>A0A0N0PBM9_PAPMA</name>
<dbReference type="EMBL" id="KQ460882">
    <property type="protein sequence ID" value="KPJ11498.1"/>
    <property type="molecule type" value="Genomic_DNA"/>
</dbReference>
<comment type="catalytic activity">
    <reaction evidence="1">
        <text>2-oxoglutaramate + H2O = 2-oxoglutarate + NH4(+)</text>
        <dbReference type="Rhea" id="RHEA:32963"/>
        <dbReference type="ChEBI" id="CHEBI:15377"/>
        <dbReference type="ChEBI" id="CHEBI:16769"/>
        <dbReference type="ChEBI" id="CHEBI:16810"/>
        <dbReference type="ChEBI" id="CHEBI:28938"/>
        <dbReference type="EC" id="3.5.1.3"/>
    </reaction>
    <physiologicalReaction direction="left-to-right" evidence="1">
        <dbReference type="Rhea" id="RHEA:32964"/>
    </physiologicalReaction>
</comment>
<dbReference type="GO" id="GO:0006107">
    <property type="term" value="P:oxaloacetate metabolic process"/>
    <property type="evidence" value="ECO:0007669"/>
    <property type="project" value="TreeGrafter"/>
</dbReference>
<dbReference type="InParanoid" id="A0A0N0PBM9"/>
<evidence type="ECO:0000313" key="7">
    <source>
        <dbReference type="EMBL" id="KPJ11498.1"/>
    </source>
</evidence>
<organism evidence="7 8">
    <name type="scientific">Papilio machaon</name>
    <name type="common">Old World swallowtail butterfly</name>
    <dbReference type="NCBI Taxonomy" id="76193"/>
    <lineage>
        <taxon>Eukaryota</taxon>
        <taxon>Metazoa</taxon>
        <taxon>Ecdysozoa</taxon>
        <taxon>Arthropoda</taxon>
        <taxon>Hexapoda</taxon>
        <taxon>Insecta</taxon>
        <taxon>Pterygota</taxon>
        <taxon>Neoptera</taxon>
        <taxon>Endopterygota</taxon>
        <taxon>Lepidoptera</taxon>
        <taxon>Glossata</taxon>
        <taxon>Ditrysia</taxon>
        <taxon>Papilionoidea</taxon>
        <taxon>Papilionidae</taxon>
        <taxon>Papilioninae</taxon>
        <taxon>Papilio</taxon>
    </lineage>
</organism>
<dbReference type="FunCoup" id="A0A0N0PBM9">
    <property type="interactions" value="911"/>
</dbReference>
<dbReference type="PROSITE" id="PS50263">
    <property type="entry name" value="CN_HYDROLASE"/>
    <property type="match status" value="1"/>
</dbReference>
<dbReference type="AlphaFoldDB" id="A0A0N0PBM9"/>
<evidence type="ECO:0000256" key="5">
    <source>
        <dbReference type="SAM" id="MobiDB-lite"/>
    </source>
</evidence>
<protein>
    <recommendedName>
        <fullName evidence="2">omega-amidase</fullName>
        <ecNumber evidence="2">3.5.1.3</ecNumber>
    </recommendedName>
    <alternativeName>
        <fullName evidence="3">Nitrilase homolog 2</fullName>
    </alternativeName>
</protein>
<dbReference type="SUPFAM" id="SSF56317">
    <property type="entry name" value="Carbon-nitrogen hydrolase"/>
    <property type="match status" value="2"/>
</dbReference>
<gene>
    <name evidence="7" type="ORF">RR48_04267</name>
</gene>
<sequence>MNTNGIDLCESTTDAVHPRFAKKPVYALGGFKIAIVQLAVGPDKTKNIANAVKEIHKAKDKGAQLIALPECFNSPYGTQYFNEYAEEVPSGATCRALSQAAAEAGVCVVGGTLPERCGTKLYNTCTVWDSAGKLLAKHRKVHLFDIDIPNKITFKESEVLSAGDQITTFEFQGVKIGLGICYDLRFPEMARLMSDQDIPNKITFKESEVLSAGDQITTFEFQGVKIGLGICYDLRFPEMARLMADQDGFIEDKLSPNNSTTLSPQPQNKVNPLPPAKIQ</sequence>
<dbReference type="GO" id="GO:0006541">
    <property type="term" value="P:glutamine metabolic process"/>
    <property type="evidence" value="ECO:0007669"/>
    <property type="project" value="TreeGrafter"/>
</dbReference>
<dbReference type="EC" id="3.5.1.3" evidence="2"/>
<dbReference type="Gene3D" id="3.60.110.10">
    <property type="entry name" value="Carbon-nitrogen hydrolase"/>
    <property type="match status" value="2"/>
</dbReference>
<dbReference type="Pfam" id="PF00795">
    <property type="entry name" value="CN_hydrolase"/>
    <property type="match status" value="2"/>
</dbReference>
<evidence type="ECO:0000256" key="2">
    <source>
        <dbReference type="ARBA" id="ARBA00039118"/>
    </source>
</evidence>
<comment type="catalytic activity">
    <reaction evidence="4">
        <text>2-oxosuccinamate + H2O = oxaloacetate + NH4(+)</text>
        <dbReference type="Rhea" id="RHEA:59412"/>
        <dbReference type="ChEBI" id="CHEBI:15377"/>
        <dbReference type="ChEBI" id="CHEBI:16452"/>
        <dbReference type="ChEBI" id="CHEBI:28938"/>
        <dbReference type="ChEBI" id="CHEBI:57735"/>
        <dbReference type="EC" id="3.5.1.3"/>
    </reaction>
    <physiologicalReaction direction="left-to-right" evidence="4">
        <dbReference type="Rhea" id="RHEA:59413"/>
    </physiologicalReaction>
</comment>
<keyword evidence="8" id="KW-1185">Reference proteome</keyword>